<dbReference type="Proteomes" id="UP000617734">
    <property type="component" value="Unassembled WGS sequence"/>
</dbReference>
<dbReference type="InterPro" id="IPR020449">
    <property type="entry name" value="Tscrpt_reg_AraC-type_HTH"/>
</dbReference>
<dbReference type="GO" id="GO:0043565">
    <property type="term" value="F:sequence-specific DNA binding"/>
    <property type="evidence" value="ECO:0007669"/>
    <property type="project" value="InterPro"/>
</dbReference>
<dbReference type="PANTHER" id="PTHR46796">
    <property type="entry name" value="HTH-TYPE TRANSCRIPTIONAL ACTIVATOR RHAS-RELATED"/>
    <property type="match status" value="1"/>
</dbReference>
<feature type="domain" description="HTH araC/xylS-type" evidence="4">
    <location>
        <begin position="218"/>
        <end position="319"/>
    </location>
</feature>
<keyword evidence="6" id="KW-1185">Reference proteome</keyword>
<reference evidence="5" key="1">
    <citation type="journal article" date="2014" name="Int. J. Syst. Evol. Microbiol.">
        <title>Complete genome sequence of Corynebacterium casei LMG S-19264T (=DSM 44701T), isolated from a smear-ripened cheese.</title>
        <authorList>
            <consortium name="US DOE Joint Genome Institute (JGI-PGF)"/>
            <person name="Walter F."/>
            <person name="Albersmeier A."/>
            <person name="Kalinowski J."/>
            <person name="Ruckert C."/>
        </authorList>
    </citation>
    <scope>NUCLEOTIDE SEQUENCE</scope>
    <source>
        <strain evidence="5">JCM 4646</strain>
    </source>
</reference>
<reference evidence="5" key="2">
    <citation type="submission" date="2020-09" db="EMBL/GenBank/DDBJ databases">
        <authorList>
            <person name="Sun Q."/>
            <person name="Ohkuma M."/>
        </authorList>
    </citation>
    <scope>NUCLEOTIDE SEQUENCE</scope>
    <source>
        <strain evidence="5">JCM 4646</strain>
    </source>
</reference>
<keyword evidence="3" id="KW-0804">Transcription</keyword>
<evidence type="ECO:0000256" key="1">
    <source>
        <dbReference type="ARBA" id="ARBA00023015"/>
    </source>
</evidence>
<keyword evidence="1" id="KW-0805">Transcription regulation</keyword>
<dbReference type="GeneID" id="95356543"/>
<dbReference type="RefSeq" id="WP_190214253.1">
    <property type="nucleotide sequence ID" value="NZ_BNBO01000049.1"/>
</dbReference>
<proteinExistence type="predicted"/>
<dbReference type="EMBL" id="BNBO01000049">
    <property type="protein sequence ID" value="GHH80909.1"/>
    <property type="molecule type" value="Genomic_DNA"/>
</dbReference>
<dbReference type="Pfam" id="PF12833">
    <property type="entry name" value="HTH_18"/>
    <property type="match status" value="1"/>
</dbReference>
<dbReference type="GO" id="GO:0003700">
    <property type="term" value="F:DNA-binding transcription factor activity"/>
    <property type="evidence" value="ECO:0007669"/>
    <property type="project" value="InterPro"/>
</dbReference>
<dbReference type="AlphaFoldDB" id="A0A919GBJ4"/>
<dbReference type="PROSITE" id="PS01124">
    <property type="entry name" value="HTH_ARAC_FAMILY_2"/>
    <property type="match status" value="1"/>
</dbReference>
<gene>
    <name evidence="5" type="ORF">GCM10018781_62370</name>
</gene>
<dbReference type="InterPro" id="IPR009057">
    <property type="entry name" value="Homeodomain-like_sf"/>
</dbReference>
<dbReference type="InterPro" id="IPR035418">
    <property type="entry name" value="AraC-bd_2"/>
</dbReference>
<dbReference type="InterPro" id="IPR018060">
    <property type="entry name" value="HTH_AraC"/>
</dbReference>
<sequence length="322" mass="35359">MMLSLSSADVSREERFDWFADLVGRAISPTEIIHDRSGDFAADASVLGLGPVQLSSFSYTPLRSRRTPGLIRRGDPEQYHLAVVTGSPMWISQQGSESGLVTGAMVLWDTSRPYESGARDDGSPVRSTILQIPKTDIGHTLSNRIDRLLARPLQVDSGIGAVLAQYLSSLAVHGDELAADDRGRLGRIATDLFTSLMAQHLDTAARLPPESLADTLRARITHFIDENLGDPALTPRTVAARHNISLRRLHQLFEGRSESVAATIRHRRLGRCHSDLTDPRLRHLPVYAVAARWGFASAAAFNRSFRHAYGITPTQLRRQSGA</sequence>
<dbReference type="PANTHER" id="PTHR46796:SF6">
    <property type="entry name" value="ARAC SUBFAMILY"/>
    <property type="match status" value="1"/>
</dbReference>
<comment type="caution">
    <text evidence="5">The sequence shown here is derived from an EMBL/GenBank/DDBJ whole genome shotgun (WGS) entry which is preliminary data.</text>
</comment>
<evidence type="ECO:0000259" key="4">
    <source>
        <dbReference type="PROSITE" id="PS01124"/>
    </source>
</evidence>
<protein>
    <submittedName>
        <fullName evidence="5">AraC family transcriptional regulator</fullName>
    </submittedName>
</protein>
<dbReference type="Gene3D" id="1.10.10.60">
    <property type="entry name" value="Homeodomain-like"/>
    <property type="match status" value="1"/>
</dbReference>
<evidence type="ECO:0000313" key="6">
    <source>
        <dbReference type="Proteomes" id="UP000617734"/>
    </source>
</evidence>
<evidence type="ECO:0000313" key="5">
    <source>
        <dbReference type="EMBL" id="GHH80909.1"/>
    </source>
</evidence>
<evidence type="ECO:0000256" key="2">
    <source>
        <dbReference type="ARBA" id="ARBA00023125"/>
    </source>
</evidence>
<keyword evidence="2" id="KW-0238">DNA-binding</keyword>
<dbReference type="InterPro" id="IPR050204">
    <property type="entry name" value="AraC_XylS_family_regulators"/>
</dbReference>
<dbReference type="PRINTS" id="PR00032">
    <property type="entry name" value="HTHARAC"/>
</dbReference>
<dbReference type="Pfam" id="PF14525">
    <property type="entry name" value="AraC_binding_2"/>
    <property type="match status" value="1"/>
</dbReference>
<dbReference type="SMART" id="SM00342">
    <property type="entry name" value="HTH_ARAC"/>
    <property type="match status" value="1"/>
</dbReference>
<organism evidence="5 6">
    <name type="scientific">Kitasatospora indigofera</name>
    <dbReference type="NCBI Taxonomy" id="67307"/>
    <lineage>
        <taxon>Bacteria</taxon>
        <taxon>Bacillati</taxon>
        <taxon>Actinomycetota</taxon>
        <taxon>Actinomycetes</taxon>
        <taxon>Kitasatosporales</taxon>
        <taxon>Streptomycetaceae</taxon>
        <taxon>Kitasatospora</taxon>
    </lineage>
</organism>
<name>A0A919GBJ4_9ACTN</name>
<dbReference type="SUPFAM" id="SSF46689">
    <property type="entry name" value="Homeodomain-like"/>
    <property type="match status" value="1"/>
</dbReference>
<evidence type="ECO:0000256" key="3">
    <source>
        <dbReference type="ARBA" id="ARBA00023163"/>
    </source>
</evidence>
<accession>A0A919GBJ4</accession>